<name>A0AAV4BP73_9GAST</name>
<reference evidence="1 2" key="1">
    <citation type="journal article" date="2021" name="Elife">
        <title>Chloroplast acquisition without the gene transfer in kleptoplastic sea slugs, Plakobranchus ocellatus.</title>
        <authorList>
            <person name="Maeda T."/>
            <person name="Takahashi S."/>
            <person name="Yoshida T."/>
            <person name="Shimamura S."/>
            <person name="Takaki Y."/>
            <person name="Nagai Y."/>
            <person name="Toyoda A."/>
            <person name="Suzuki Y."/>
            <person name="Arimoto A."/>
            <person name="Ishii H."/>
            <person name="Satoh N."/>
            <person name="Nishiyama T."/>
            <person name="Hasebe M."/>
            <person name="Maruyama T."/>
            <person name="Minagawa J."/>
            <person name="Obokata J."/>
            <person name="Shigenobu S."/>
        </authorList>
    </citation>
    <scope>NUCLEOTIDE SEQUENCE [LARGE SCALE GENOMIC DNA]</scope>
</reference>
<comment type="caution">
    <text evidence="1">The sequence shown here is derived from an EMBL/GenBank/DDBJ whole genome shotgun (WGS) entry which is preliminary data.</text>
</comment>
<protein>
    <submittedName>
        <fullName evidence="1">Reverse transcriptase</fullName>
    </submittedName>
</protein>
<keyword evidence="1" id="KW-0548">Nucleotidyltransferase</keyword>
<keyword evidence="2" id="KW-1185">Reference proteome</keyword>
<keyword evidence="1" id="KW-0695">RNA-directed DNA polymerase</keyword>
<sequence length="147" mass="17516">MHILRELWTKEIQEYVLNLRERFDDTFQIAREELQKAQAKQKHYYDRTVRRRKLCVGDKILILLPTESDKLLMQWKDLFDVLAIVGINDYHINVKRKQKTFNANLLKRYFTRDTAMTLWKTTTRVAAVMTVAVKSYPSLLAGLARRQ</sequence>
<organism evidence="1 2">
    <name type="scientific">Plakobranchus ocellatus</name>
    <dbReference type="NCBI Taxonomy" id="259542"/>
    <lineage>
        <taxon>Eukaryota</taxon>
        <taxon>Metazoa</taxon>
        <taxon>Spiralia</taxon>
        <taxon>Lophotrochozoa</taxon>
        <taxon>Mollusca</taxon>
        <taxon>Gastropoda</taxon>
        <taxon>Heterobranchia</taxon>
        <taxon>Euthyneura</taxon>
        <taxon>Panpulmonata</taxon>
        <taxon>Sacoglossa</taxon>
        <taxon>Placobranchoidea</taxon>
        <taxon>Plakobranchidae</taxon>
        <taxon>Plakobranchus</taxon>
    </lineage>
</organism>
<evidence type="ECO:0000313" key="1">
    <source>
        <dbReference type="EMBL" id="GFO20593.1"/>
    </source>
</evidence>
<proteinExistence type="predicted"/>
<dbReference type="Proteomes" id="UP000735302">
    <property type="component" value="Unassembled WGS sequence"/>
</dbReference>
<dbReference type="EMBL" id="BLXT01005178">
    <property type="protein sequence ID" value="GFO20593.1"/>
    <property type="molecule type" value="Genomic_DNA"/>
</dbReference>
<evidence type="ECO:0000313" key="2">
    <source>
        <dbReference type="Proteomes" id="UP000735302"/>
    </source>
</evidence>
<dbReference type="AlphaFoldDB" id="A0AAV4BP73"/>
<gene>
    <name evidence="1" type="ORF">PoB_004709800</name>
</gene>
<accession>A0AAV4BP73</accession>
<keyword evidence="1" id="KW-0808">Transferase</keyword>
<dbReference type="GO" id="GO:0003964">
    <property type="term" value="F:RNA-directed DNA polymerase activity"/>
    <property type="evidence" value="ECO:0007669"/>
    <property type="project" value="UniProtKB-KW"/>
</dbReference>